<dbReference type="AlphaFoldDB" id="A0A267GSC2"/>
<organism evidence="4 5">
    <name type="scientific">Macrostomum lignano</name>
    <dbReference type="NCBI Taxonomy" id="282301"/>
    <lineage>
        <taxon>Eukaryota</taxon>
        <taxon>Metazoa</taxon>
        <taxon>Spiralia</taxon>
        <taxon>Lophotrochozoa</taxon>
        <taxon>Platyhelminthes</taxon>
        <taxon>Rhabditophora</taxon>
        <taxon>Macrostomorpha</taxon>
        <taxon>Macrostomida</taxon>
        <taxon>Macrostomidae</taxon>
        <taxon>Macrostomum</taxon>
    </lineage>
</organism>
<name>A0A267GSC2_9PLAT</name>
<accession>A0A267GSC2</accession>
<dbReference type="OrthoDB" id="6148792at2759"/>
<dbReference type="InterPro" id="IPR012337">
    <property type="entry name" value="RNaseH-like_sf"/>
</dbReference>
<evidence type="ECO:0000313" key="5">
    <source>
        <dbReference type="Proteomes" id="UP000215902"/>
    </source>
</evidence>
<feature type="domain" description="HAT C-terminal dimerisation" evidence="2">
    <location>
        <begin position="586"/>
        <end position="641"/>
    </location>
</feature>
<evidence type="ECO:0000259" key="2">
    <source>
        <dbReference type="Pfam" id="PF05699"/>
    </source>
</evidence>
<keyword evidence="5" id="KW-1185">Reference proteome</keyword>
<dbReference type="EMBL" id="NIVC01000195">
    <property type="protein sequence ID" value="PAA88334.1"/>
    <property type="molecule type" value="Genomic_DNA"/>
</dbReference>
<dbReference type="GO" id="GO:0046983">
    <property type="term" value="F:protein dimerization activity"/>
    <property type="evidence" value="ECO:0007669"/>
    <property type="project" value="InterPro"/>
</dbReference>
<dbReference type="PANTHER" id="PTHR37162:SF1">
    <property type="entry name" value="BED-TYPE DOMAIN-CONTAINING PROTEIN"/>
    <property type="match status" value="1"/>
</dbReference>
<gene>
    <name evidence="4" type="ORF">BOX15_Mlig029859g2</name>
    <name evidence="3" type="ORF">BOX15_Mlig033566g4</name>
</gene>
<dbReference type="Proteomes" id="UP000215902">
    <property type="component" value="Unassembled WGS sequence"/>
</dbReference>
<evidence type="ECO:0000313" key="4">
    <source>
        <dbReference type="EMBL" id="PAA88334.1"/>
    </source>
</evidence>
<dbReference type="Pfam" id="PF05699">
    <property type="entry name" value="Dimer_Tnp_hAT"/>
    <property type="match status" value="1"/>
</dbReference>
<evidence type="ECO:0000256" key="1">
    <source>
        <dbReference type="SAM" id="Coils"/>
    </source>
</evidence>
<dbReference type="PANTHER" id="PTHR37162">
    <property type="entry name" value="HAT FAMILY DIMERISATION DOMAINCONTAINING PROTEIN-RELATED"/>
    <property type="match status" value="1"/>
</dbReference>
<comment type="caution">
    <text evidence="4">The sequence shown here is derived from an EMBL/GenBank/DDBJ whole genome shotgun (WGS) entry which is preliminary data.</text>
</comment>
<dbReference type="EMBL" id="NIVC01000881">
    <property type="protein sequence ID" value="PAA75497.1"/>
    <property type="molecule type" value="Genomic_DNA"/>
</dbReference>
<protein>
    <recommendedName>
        <fullName evidence="2">HAT C-terminal dimerisation domain-containing protein</fullName>
    </recommendedName>
</protein>
<evidence type="ECO:0000313" key="3">
    <source>
        <dbReference type="EMBL" id="PAA75497.1"/>
    </source>
</evidence>
<proteinExistence type="predicted"/>
<dbReference type="SUPFAM" id="SSF53098">
    <property type="entry name" value="Ribonuclease H-like"/>
    <property type="match status" value="1"/>
</dbReference>
<reference evidence="4 5" key="1">
    <citation type="submission" date="2017-06" db="EMBL/GenBank/DDBJ databases">
        <title>A platform for efficient transgenesis in Macrostomum lignano, a flatworm model organism for stem cell research.</title>
        <authorList>
            <person name="Berezikov E."/>
        </authorList>
    </citation>
    <scope>NUCLEOTIDE SEQUENCE [LARGE SCALE GENOMIC DNA]</scope>
    <source>
        <strain evidence="4">DV1</strain>
        <tissue evidence="4">Whole organism</tissue>
    </source>
</reference>
<feature type="coiled-coil region" evidence="1">
    <location>
        <begin position="683"/>
        <end position="762"/>
    </location>
</feature>
<keyword evidence="1" id="KW-0175">Coiled coil</keyword>
<dbReference type="InterPro" id="IPR008906">
    <property type="entry name" value="HATC_C_dom"/>
</dbReference>
<sequence length="791" mass="89428">MSLSKPRATAFRHEWLQRSIDGRVLSEWLQPDRSDELLGFCTVCKKSFHLGTSGFGAVTAHAQGKKHKSRLPVMNETGIAHFFPTQGSKPSFTAMKKADAEVLMAELRLGIHFIEHNIAYNTADHSGVYPAMFHDSKIAQDMKCHRTKLCYLVNHALAPVMRDEMIQDLNSGCGLFSLSIDESSDGARKHMAVVISFVSSKKGRLCTTALKTVEVSDCSAAALKEEVLKILDEFNIPIRNCVSISTDGPAVMVGKFNGFQKIMHDFASHLVSIGPCSLHIVSNAVRRACEAFDGNVEDFADEVFSYFQTSKRWTRYNKVQSLLQVAQHRMLRRVETRWVQLLPVVNRLIEQYDSLEEFFVKNPSLIEQKTKKTKEIAEHLKSTHTLLNLQFLAAVLPHLDQFEKAFQTEEPCVHLLHGEVRNLFRQTLSFFLNPAHIQENNRHLRNLSLEGKYFLSNEAIFIGEAAKETLKKGLSDTQQKLFFLRVRTFYRELALYLQEHLPLSNPVLRSLQFLDPQYPMKVGLAAATTSLAACNLAKQMEYTPDSVSKIDSEWRCFLVDQQVVALAKDNDVVTFWLRVSALELGGQKKYGTLTRLALGALTIQPGNAAVERVFSELSDLLTKKRNKLGELSIDACLFVRHYIRQSGLVGEEPTTCENFPLTDVYVQSAGKARSVYMEFLQQQRDADKAKKDARIAAKQLEEQLAAEIEVNKKKMELEAAEKKLAAEREIIEAEKRAASAMLLEYQKKMRTLEEREAKALHDDAKLLKRKLKTQDELAAEALKKAAKMICK</sequence>